<name>A0A5A5TFC4_9CHLR</name>
<gene>
    <name evidence="6" type="ORF">KDI_34100</name>
</gene>
<evidence type="ECO:0000256" key="4">
    <source>
        <dbReference type="ARBA" id="ARBA00022840"/>
    </source>
</evidence>
<keyword evidence="2" id="KW-0813">Transport</keyword>
<dbReference type="PROSITE" id="PS50893">
    <property type="entry name" value="ABC_TRANSPORTER_2"/>
    <property type="match status" value="1"/>
</dbReference>
<evidence type="ECO:0000256" key="3">
    <source>
        <dbReference type="ARBA" id="ARBA00022741"/>
    </source>
</evidence>
<sequence length="316" mass="34631">MEAVNQTGAASKASAAIELHNLEVKYGERSAVNDLSLTVPAGAIFGFLGPNGAGKTTTIKTMLGLRKPDGGSVCVLGYDAVMQSLEVRARVGYMSEVNSLYDFLTIPQHCAFCRSVSRQWDQEMVDRYVSLFGLPTNRKVGKFSKGMKSQLALSLLMGSNPDLLILDEPTAGLDPVARHQFLNHLVAEIAAQGKTIFFSSHILSEVEAVADWVGIIRDGKLIVCDELDHLKQTQKVLKLTYVELPPAAEVTMLRSLPGVMSLEQEGRSVRLLTHGDVESLSQTIQARSHALRNVDIVDLDLEDLFLKYMKEESNGR</sequence>
<evidence type="ECO:0000313" key="6">
    <source>
        <dbReference type="EMBL" id="GCF09846.1"/>
    </source>
</evidence>
<dbReference type="PANTHER" id="PTHR43335:SF4">
    <property type="entry name" value="ABC TRANSPORTER, ATP-BINDING PROTEIN"/>
    <property type="match status" value="1"/>
</dbReference>
<dbReference type="GO" id="GO:0016887">
    <property type="term" value="F:ATP hydrolysis activity"/>
    <property type="evidence" value="ECO:0007669"/>
    <property type="project" value="InterPro"/>
</dbReference>
<dbReference type="RefSeq" id="WP_172632189.1">
    <property type="nucleotide sequence ID" value="NZ_BIXY01000052.1"/>
</dbReference>
<dbReference type="PANTHER" id="PTHR43335">
    <property type="entry name" value="ABC TRANSPORTER, ATP-BINDING PROTEIN"/>
    <property type="match status" value="1"/>
</dbReference>
<comment type="similarity">
    <text evidence="1">Belongs to the ABC transporter superfamily.</text>
</comment>
<accession>A0A5A5TFC4</accession>
<evidence type="ECO:0000256" key="1">
    <source>
        <dbReference type="ARBA" id="ARBA00005417"/>
    </source>
</evidence>
<comment type="caution">
    <text evidence="6">The sequence shown here is derived from an EMBL/GenBank/DDBJ whole genome shotgun (WGS) entry which is preliminary data.</text>
</comment>
<organism evidence="6 7">
    <name type="scientific">Dictyobacter arantiisoli</name>
    <dbReference type="NCBI Taxonomy" id="2014874"/>
    <lineage>
        <taxon>Bacteria</taxon>
        <taxon>Bacillati</taxon>
        <taxon>Chloroflexota</taxon>
        <taxon>Ktedonobacteria</taxon>
        <taxon>Ktedonobacterales</taxon>
        <taxon>Dictyobacteraceae</taxon>
        <taxon>Dictyobacter</taxon>
    </lineage>
</organism>
<proteinExistence type="inferred from homology"/>
<dbReference type="AlphaFoldDB" id="A0A5A5TFC4"/>
<evidence type="ECO:0000256" key="2">
    <source>
        <dbReference type="ARBA" id="ARBA00022448"/>
    </source>
</evidence>
<dbReference type="SMART" id="SM00382">
    <property type="entry name" value="AAA"/>
    <property type="match status" value="1"/>
</dbReference>
<dbReference type="SUPFAM" id="SSF52540">
    <property type="entry name" value="P-loop containing nucleoside triphosphate hydrolases"/>
    <property type="match status" value="1"/>
</dbReference>
<dbReference type="Pfam" id="PF00005">
    <property type="entry name" value="ABC_tran"/>
    <property type="match status" value="1"/>
</dbReference>
<keyword evidence="7" id="KW-1185">Reference proteome</keyword>
<evidence type="ECO:0000313" key="7">
    <source>
        <dbReference type="Proteomes" id="UP000322530"/>
    </source>
</evidence>
<dbReference type="GO" id="GO:0005524">
    <property type="term" value="F:ATP binding"/>
    <property type="evidence" value="ECO:0007669"/>
    <property type="project" value="UniProtKB-KW"/>
</dbReference>
<evidence type="ECO:0000259" key="5">
    <source>
        <dbReference type="PROSITE" id="PS50893"/>
    </source>
</evidence>
<dbReference type="InterPro" id="IPR003439">
    <property type="entry name" value="ABC_transporter-like_ATP-bd"/>
</dbReference>
<dbReference type="CDD" id="cd03230">
    <property type="entry name" value="ABC_DR_subfamily_A"/>
    <property type="match status" value="1"/>
</dbReference>
<dbReference type="Gene3D" id="3.40.50.300">
    <property type="entry name" value="P-loop containing nucleotide triphosphate hydrolases"/>
    <property type="match status" value="1"/>
</dbReference>
<dbReference type="InterPro" id="IPR027417">
    <property type="entry name" value="P-loop_NTPase"/>
</dbReference>
<reference evidence="6 7" key="1">
    <citation type="submission" date="2019-01" db="EMBL/GenBank/DDBJ databases">
        <title>Draft genome sequence of Dictyobacter sp. Uno17.</title>
        <authorList>
            <person name="Wang C.M."/>
            <person name="Zheng Y."/>
            <person name="Sakai Y."/>
            <person name="Abe K."/>
            <person name="Yokota A."/>
            <person name="Yabe S."/>
        </authorList>
    </citation>
    <scope>NUCLEOTIDE SEQUENCE [LARGE SCALE GENOMIC DNA]</scope>
    <source>
        <strain evidence="6 7">Uno17</strain>
    </source>
</reference>
<feature type="domain" description="ABC transporter" evidence="5">
    <location>
        <begin position="17"/>
        <end position="243"/>
    </location>
</feature>
<protein>
    <submittedName>
        <fullName evidence="6">ABC transporter</fullName>
    </submittedName>
</protein>
<dbReference type="Proteomes" id="UP000322530">
    <property type="component" value="Unassembled WGS sequence"/>
</dbReference>
<keyword evidence="4" id="KW-0067">ATP-binding</keyword>
<dbReference type="InterPro" id="IPR003593">
    <property type="entry name" value="AAA+_ATPase"/>
</dbReference>
<keyword evidence="3" id="KW-0547">Nucleotide-binding</keyword>
<dbReference type="EMBL" id="BIXY01000052">
    <property type="protein sequence ID" value="GCF09846.1"/>
    <property type="molecule type" value="Genomic_DNA"/>
</dbReference>